<reference evidence="1" key="1">
    <citation type="submission" date="2018-02" db="EMBL/GenBank/DDBJ databases">
        <title>Rhizophora mucronata_Transcriptome.</title>
        <authorList>
            <person name="Meera S.P."/>
            <person name="Sreeshan A."/>
            <person name="Augustine A."/>
        </authorList>
    </citation>
    <scope>NUCLEOTIDE SEQUENCE</scope>
    <source>
        <tissue evidence="1">Leaf</tissue>
    </source>
</reference>
<name>A0A2P2KQD5_RHIMU</name>
<proteinExistence type="predicted"/>
<sequence>MEESELLKHSHCNVLQAPGAHLFD</sequence>
<protein>
    <submittedName>
        <fullName evidence="1">Structural maintenance of chromosomes 6 smc6</fullName>
    </submittedName>
</protein>
<evidence type="ECO:0000313" key="1">
    <source>
        <dbReference type="EMBL" id="MBX07914.1"/>
    </source>
</evidence>
<dbReference type="AlphaFoldDB" id="A0A2P2KQD5"/>
<organism evidence="1">
    <name type="scientific">Rhizophora mucronata</name>
    <name type="common">Asiatic mangrove</name>
    <dbReference type="NCBI Taxonomy" id="61149"/>
    <lineage>
        <taxon>Eukaryota</taxon>
        <taxon>Viridiplantae</taxon>
        <taxon>Streptophyta</taxon>
        <taxon>Embryophyta</taxon>
        <taxon>Tracheophyta</taxon>
        <taxon>Spermatophyta</taxon>
        <taxon>Magnoliopsida</taxon>
        <taxon>eudicotyledons</taxon>
        <taxon>Gunneridae</taxon>
        <taxon>Pentapetalae</taxon>
        <taxon>rosids</taxon>
        <taxon>fabids</taxon>
        <taxon>Malpighiales</taxon>
        <taxon>Rhizophoraceae</taxon>
        <taxon>Rhizophora</taxon>
    </lineage>
</organism>
<dbReference type="EMBL" id="GGEC01027430">
    <property type="protein sequence ID" value="MBX07914.1"/>
    <property type="molecule type" value="Transcribed_RNA"/>
</dbReference>
<accession>A0A2P2KQD5</accession>